<evidence type="ECO:0000256" key="1">
    <source>
        <dbReference type="SAM" id="Phobius"/>
    </source>
</evidence>
<feature type="transmembrane region" description="Helical" evidence="1">
    <location>
        <begin position="116"/>
        <end position="139"/>
    </location>
</feature>
<dbReference type="Proteomes" id="UP001314229">
    <property type="component" value="Unassembled WGS sequence"/>
</dbReference>
<dbReference type="AlphaFoldDB" id="A0AAV1PGY0"/>
<comment type="caution">
    <text evidence="2">The sequence shown here is derived from an EMBL/GenBank/DDBJ whole genome shotgun (WGS) entry which is preliminary data.</text>
</comment>
<accession>A0AAV1PGY0</accession>
<keyword evidence="3" id="KW-1185">Reference proteome</keyword>
<dbReference type="EMBL" id="CAWUFR010000159">
    <property type="protein sequence ID" value="CAK6970510.1"/>
    <property type="molecule type" value="Genomic_DNA"/>
</dbReference>
<feature type="transmembrane region" description="Helical" evidence="1">
    <location>
        <begin position="170"/>
        <end position="188"/>
    </location>
</feature>
<evidence type="ECO:0000313" key="2">
    <source>
        <dbReference type="EMBL" id="CAK6970510.1"/>
    </source>
</evidence>
<keyword evidence="1" id="KW-0472">Membrane</keyword>
<gene>
    <name evidence="2" type="ORF">FSCOSCO3_A002436</name>
</gene>
<proteinExistence type="predicted"/>
<keyword evidence="1" id="KW-1133">Transmembrane helix</keyword>
<keyword evidence="1" id="KW-0812">Transmembrane</keyword>
<protein>
    <submittedName>
        <fullName evidence="2">Uncharacterized protein LOC121903874</fullName>
    </submittedName>
</protein>
<sequence length="198" mass="21738">MYVVTGGNSHVFYCETPDCATNVTRVFCNDNLLFSDANIPKCTGPPSPSTVCQHNGRAFISRDTDGPCEFEGPNGYMETKKCRDLSNICDFTNGSAPPPLSTKGQENDKESHVTEISVGVIFLVTLLLTVLGLTAYFCMKRKKDRSQQQANDSDVTVPLEDTQSSGETRLLIVILDCLMAVLLLNVSMDLKPKIPFDM</sequence>
<name>A0AAV1PGY0_SCOSC</name>
<reference evidence="2 3" key="1">
    <citation type="submission" date="2024-01" db="EMBL/GenBank/DDBJ databases">
        <authorList>
            <person name="Alioto T."/>
            <person name="Alioto T."/>
            <person name="Gomez Garrido J."/>
        </authorList>
    </citation>
    <scope>NUCLEOTIDE SEQUENCE [LARGE SCALE GENOMIC DNA]</scope>
</reference>
<organism evidence="2 3">
    <name type="scientific">Scomber scombrus</name>
    <name type="common">Atlantic mackerel</name>
    <name type="synonym">Scomber vernalis</name>
    <dbReference type="NCBI Taxonomy" id="13677"/>
    <lineage>
        <taxon>Eukaryota</taxon>
        <taxon>Metazoa</taxon>
        <taxon>Chordata</taxon>
        <taxon>Craniata</taxon>
        <taxon>Vertebrata</taxon>
        <taxon>Euteleostomi</taxon>
        <taxon>Actinopterygii</taxon>
        <taxon>Neopterygii</taxon>
        <taxon>Teleostei</taxon>
        <taxon>Neoteleostei</taxon>
        <taxon>Acanthomorphata</taxon>
        <taxon>Pelagiaria</taxon>
        <taxon>Scombriformes</taxon>
        <taxon>Scombridae</taxon>
        <taxon>Scomber</taxon>
    </lineage>
</organism>
<evidence type="ECO:0000313" key="3">
    <source>
        <dbReference type="Proteomes" id="UP001314229"/>
    </source>
</evidence>